<feature type="region of interest" description="Disordered" evidence="3">
    <location>
        <begin position="1"/>
        <end position="61"/>
    </location>
</feature>
<dbReference type="EMBL" id="JAPEUV010000011">
    <property type="protein sequence ID" value="KAJ4341342.1"/>
    <property type="molecule type" value="Genomic_DNA"/>
</dbReference>
<dbReference type="OrthoDB" id="412788at2759"/>
<dbReference type="PANTHER" id="PTHR34598:SF3">
    <property type="entry name" value="OXIDOREDUCTASE AN1597"/>
    <property type="match status" value="1"/>
</dbReference>
<dbReference type="InterPro" id="IPR044053">
    <property type="entry name" value="AsaB-like"/>
</dbReference>
<accession>A0A9W8X519</accession>
<organism evidence="4 5">
    <name type="scientific">Didymella glomerata</name>
    <dbReference type="NCBI Taxonomy" id="749621"/>
    <lineage>
        <taxon>Eukaryota</taxon>
        <taxon>Fungi</taxon>
        <taxon>Dikarya</taxon>
        <taxon>Ascomycota</taxon>
        <taxon>Pezizomycotina</taxon>
        <taxon>Dothideomycetes</taxon>
        <taxon>Pleosporomycetidae</taxon>
        <taxon>Pleosporales</taxon>
        <taxon>Pleosporineae</taxon>
        <taxon>Didymellaceae</taxon>
        <taxon>Didymella</taxon>
    </lineage>
</organism>
<gene>
    <name evidence="4" type="ORF">N0V87_001730</name>
</gene>
<evidence type="ECO:0000256" key="1">
    <source>
        <dbReference type="ARBA" id="ARBA00023002"/>
    </source>
</evidence>
<proteinExistence type="inferred from homology"/>
<evidence type="ECO:0000256" key="2">
    <source>
        <dbReference type="ARBA" id="ARBA00023604"/>
    </source>
</evidence>
<evidence type="ECO:0000313" key="4">
    <source>
        <dbReference type="EMBL" id="KAJ4341342.1"/>
    </source>
</evidence>
<reference evidence="4" key="1">
    <citation type="submission" date="2022-10" db="EMBL/GenBank/DDBJ databases">
        <title>Tapping the CABI collections for fungal endophytes: first genome assemblies for Collariella, Neodidymelliopsis, Ascochyta clinopodiicola, Didymella pomorum, Didymosphaeria variabile, Neocosmospora piperis and Neocucurbitaria cava.</title>
        <authorList>
            <person name="Hill R."/>
        </authorList>
    </citation>
    <scope>NUCLEOTIDE SEQUENCE</scope>
    <source>
        <strain evidence="4">IMI 360193</strain>
    </source>
</reference>
<dbReference type="NCBIfam" id="NF041278">
    <property type="entry name" value="CmcJ_NvfI_EfuI"/>
    <property type="match status" value="1"/>
</dbReference>
<evidence type="ECO:0008006" key="6">
    <source>
        <dbReference type="Google" id="ProtNLM"/>
    </source>
</evidence>
<name>A0A9W8X519_9PLEO</name>
<dbReference type="AlphaFoldDB" id="A0A9W8X519"/>
<keyword evidence="1" id="KW-0560">Oxidoreductase</keyword>
<dbReference type="PANTHER" id="PTHR34598">
    <property type="entry name" value="BLL6449 PROTEIN"/>
    <property type="match status" value="1"/>
</dbReference>
<keyword evidence="5" id="KW-1185">Reference proteome</keyword>
<evidence type="ECO:0000313" key="5">
    <source>
        <dbReference type="Proteomes" id="UP001140562"/>
    </source>
</evidence>
<dbReference type="GO" id="GO:0016491">
    <property type="term" value="F:oxidoreductase activity"/>
    <property type="evidence" value="ECO:0007669"/>
    <property type="project" value="UniProtKB-KW"/>
</dbReference>
<evidence type="ECO:0000256" key="3">
    <source>
        <dbReference type="SAM" id="MobiDB-lite"/>
    </source>
</evidence>
<dbReference type="Proteomes" id="UP001140562">
    <property type="component" value="Unassembled WGS sequence"/>
</dbReference>
<sequence length="301" mass="34334">MATAAVSLPTPAPTYTPRAVQSVKETKTAGPQDVQTVLNYHKPNEDGSPPHPTYIDRPETYNRPFESHSITVTDVRGRESEYSLESNGFQFYTHPSVEKVFIDDEQIKEQYYKEVEQLLKDATGATRIHIFDHTIRRQPPGDTTTARQLRGPVQRVHIDQSYDAALSRVPFHLPDDADKLLQSRVQIINVWRPIKTVQRDPLAVAEANSVSDDSLVVTELIYPTRRGETYAVEYDPAHRWFYKSNLSPEEVILIKCFDSKKDGRARRVPHTAFHVPGTENKEARESIEVRALVFHETDSLE</sequence>
<comment type="caution">
    <text evidence="4">The sequence shown here is derived from an EMBL/GenBank/DDBJ whole genome shotgun (WGS) entry which is preliminary data.</text>
</comment>
<protein>
    <recommendedName>
        <fullName evidence="6">Methyltransferase</fullName>
    </recommendedName>
</protein>
<comment type="similarity">
    <text evidence="2">Belongs to the asaB hydroxylase/desaturase family.</text>
</comment>